<accession>A0ABP8DZ99</accession>
<feature type="compositionally biased region" description="Pro residues" evidence="1">
    <location>
        <begin position="160"/>
        <end position="169"/>
    </location>
</feature>
<dbReference type="EMBL" id="BAABAU010000001">
    <property type="protein sequence ID" value="GAA4265237.1"/>
    <property type="molecule type" value="Genomic_DNA"/>
</dbReference>
<feature type="signal peptide" evidence="2">
    <location>
        <begin position="1"/>
        <end position="30"/>
    </location>
</feature>
<organism evidence="3 4">
    <name type="scientific">Frondihabitans peucedani</name>
    <dbReference type="NCBI Taxonomy" id="598626"/>
    <lineage>
        <taxon>Bacteria</taxon>
        <taxon>Bacillati</taxon>
        <taxon>Actinomycetota</taxon>
        <taxon>Actinomycetes</taxon>
        <taxon>Micrococcales</taxon>
        <taxon>Microbacteriaceae</taxon>
        <taxon>Frondihabitans</taxon>
    </lineage>
</organism>
<evidence type="ECO:0000313" key="3">
    <source>
        <dbReference type="EMBL" id="GAA4265237.1"/>
    </source>
</evidence>
<feature type="chain" id="PRO_5046574465" evidence="2">
    <location>
        <begin position="31"/>
        <end position="169"/>
    </location>
</feature>
<reference evidence="4" key="1">
    <citation type="journal article" date="2019" name="Int. J. Syst. Evol. Microbiol.">
        <title>The Global Catalogue of Microorganisms (GCM) 10K type strain sequencing project: providing services to taxonomists for standard genome sequencing and annotation.</title>
        <authorList>
            <consortium name="The Broad Institute Genomics Platform"/>
            <consortium name="The Broad Institute Genome Sequencing Center for Infectious Disease"/>
            <person name="Wu L."/>
            <person name="Ma J."/>
        </authorList>
    </citation>
    <scope>NUCLEOTIDE SEQUENCE [LARGE SCALE GENOMIC DNA]</scope>
    <source>
        <strain evidence="4">JCM 17442</strain>
    </source>
</reference>
<dbReference type="InterPro" id="IPR021903">
    <property type="entry name" value="DUF3515"/>
</dbReference>
<sequence>MSRPPLRRTAIALALVAVALPLAACTSTVALDPAPRADTVGCADVVVRLPSTLESLSRHDTNAQGTGAWGSPASIVLTCGVTTPRVSDQNCYPVEGVDWLIDYRGDEAVYTTYGRNPGVQVVVDTKAVPAATNVLFDLSSAVGTLPQNRTCQGPSDIPGSPTPTATPAP</sequence>
<evidence type="ECO:0000256" key="2">
    <source>
        <dbReference type="SAM" id="SignalP"/>
    </source>
</evidence>
<proteinExistence type="predicted"/>
<gene>
    <name evidence="3" type="ORF">GCM10022256_08490</name>
</gene>
<protein>
    <submittedName>
        <fullName evidence="3">DUF3515 domain-containing protein</fullName>
    </submittedName>
</protein>
<evidence type="ECO:0000313" key="4">
    <source>
        <dbReference type="Proteomes" id="UP001501594"/>
    </source>
</evidence>
<evidence type="ECO:0000256" key="1">
    <source>
        <dbReference type="SAM" id="MobiDB-lite"/>
    </source>
</evidence>
<comment type="caution">
    <text evidence="3">The sequence shown here is derived from an EMBL/GenBank/DDBJ whole genome shotgun (WGS) entry which is preliminary data.</text>
</comment>
<dbReference type="RefSeq" id="WP_344793779.1">
    <property type="nucleotide sequence ID" value="NZ_BAABAU010000001.1"/>
</dbReference>
<feature type="region of interest" description="Disordered" evidence="1">
    <location>
        <begin position="146"/>
        <end position="169"/>
    </location>
</feature>
<keyword evidence="4" id="KW-1185">Reference proteome</keyword>
<dbReference type="Proteomes" id="UP001501594">
    <property type="component" value="Unassembled WGS sequence"/>
</dbReference>
<name>A0ABP8DZ99_9MICO</name>
<keyword evidence="2" id="KW-0732">Signal</keyword>
<dbReference type="Pfam" id="PF12028">
    <property type="entry name" value="DUF3515"/>
    <property type="match status" value="1"/>
</dbReference>